<dbReference type="Gene3D" id="3.80.10.10">
    <property type="entry name" value="Ribonuclease Inhibitor"/>
    <property type="match status" value="1"/>
</dbReference>
<dbReference type="Gene3D" id="3.30.200.20">
    <property type="entry name" value="Phosphorylase Kinase, domain 1"/>
    <property type="match status" value="1"/>
</dbReference>
<keyword evidence="5" id="KW-1133">Transmembrane helix</keyword>
<organism evidence="10 11">
    <name type="scientific">Cynara cardunculus var. scolymus</name>
    <name type="common">Globe artichoke</name>
    <name type="synonym">Cynara scolymus</name>
    <dbReference type="NCBI Taxonomy" id="59895"/>
    <lineage>
        <taxon>Eukaryota</taxon>
        <taxon>Viridiplantae</taxon>
        <taxon>Streptophyta</taxon>
        <taxon>Embryophyta</taxon>
        <taxon>Tracheophyta</taxon>
        <taxon>Spermatophyta</taxon>
        <taxon>Magnoliopsida</taxon>
        <taxon>eudicotyledons</taxon>
        <taxon>Gunneridae</taxon>
        <taxon>Pentapetalae</taxon>
        <taxon>asterids</taxon>
        <taxon>campanulids</taxon>
        <taxon>Asterales</taxon>
        <taxon>Asteraceae</taxon>
        <taxon>Carduoideae</taxon>
        <taxon>Cardueae</taxon>
        <taxon>Carduinae</taxon>
        <taxon>Cynara</taxon>
    </lineage>
</organism>
<dbReference type="PROSITE" id="PS50011">
    <property type="entry name" value="PROTEIN_KINASE_DOM"/>
    <property type="match status" value="1"/>
</dbReference>
<dbReference type="OMA" id="REMTGNI"/>
<dbReference type="AlphaFoldDB" id="A0A118K621"/>
<evidence type="ECO:0000256" key="5">
    <source>
        <dbReference type="ARBA" id="ARBA00022989"/>
    </source>
</evidence>
<protein>
    <recommendedName>
        <fullName evidence="9">Protein kinase domain-containing protein</fullName>
    </recommendedName>
</protein>
<dbReference type="InterPro" id="IPR011009">
    <property type="entry name" value="Kinase-like_dom_sf"/>
</dbReference>
<accession>A0A118K621</accession>
<dbReference type="STRING" id="59895.A0A118K621"/>
<evidence type="ECO:0000256" key="8">
    <source>
        <dbReference type="SAM" id="MobiDB-lite"/>
    </source>
</evidence>
<dbReference type="InterPro" id="IPR032675">
    <property type="entry name" value="LRR_dom_sf"/>
</dbReference>
<name>A0A118K621_CYNCS</name>
<evidence type="ECO:0000256" key="4">
    <source>
        <dbReference type="ARBA" id="ARBA00022737"/>
    </source>
</evidence>
<dbReference type="InterPro" id="IPR001245">
    <property type="entry name" value="Ser-Thr/Tyr_kinase_cat_dom"/>
</dbReference>
<dbReference type="PANTHER" id="PTHR46084">
    <property type="entry name" value="PROTEIN MALE DISCOVERER 2"/>
    <property type="match status" value="1"/>
</dbReference>
<dbReference type="FunFam" id="3.30.200.20:FF:000489">
    <property type="entry name" value="Inactive receptor-like serine/threonine-protein kinase"/>
    <property type="match status" value="1"/>
</dbReference>
<evidence type="ECO:0000256" key="3">
    <source>
        <dbReference type="ARBA" id="ARBA00022729"/>
    </source>
</evidence>
<dbReference type="InterPro" id="IPR001611">
    <property type="entry name" value="Leu-rich_rpt"/>
</dbReference>
<evidence type="ECO:0000313" key="10">
    <source>
        <dbReference type="EMBL" id="KVI09958.1"/>
    </source>
</evidence>
<comment type="caution">
    <text evidence="10">The sequence shown here is derived from an EMBL/GenBank/DDBJ whole genome shotgun (WGS) entry which is preliminary data.</text>
</comment>
<dbReference type="Proteomes" id="UP000243975">
    <property type="component" value="Unassembled WGS sequence"/>
</dbReference>
<reference evidence="10 11" key="1">
    <citation type="journal article" date="2016" name="Sci. Rep.">
        <title>The genome sequence of the outbreeding globe artichoke constructed de novo incorporating a phase-aware low-pass sequencing strategy of F1 progeny.</title>
        <authorList>
            <person name="Scaglione D."/>
            <person name="Reyes-Chin-Wo S."/>
            <person name="Acquadro A."/>
            <person name="Froenicke L."/>
            <person name="Portis E."/>
            <person name="Beitel C."/>
            <person name="Tirone M."/>
            <person name="Mauro R."/>
            <person name="Lo Monaco A."/>
            <person name="Mauromicale G."/>
            <person name="Faccioli P."/>
            <person name="Cattivelli L."/>
            <person name="Rieseberg L."/>
            <person name="Michelmore R."/>
            <person name="Lanteri S."/>
        </authorList>
    </citation>
    <scope>NUCLEOTIDE SEQUENCE [LARGE SCALE GENOMIC DNA]</scope>
    <source>
        <strain evidence="10">2C</strain>
    </source>
</reference>
<keyword evidence="6" id="KW-0472">Membrane</keyword>
<keyword evidence="2" id="KW-0812">Transmembrane</keyword>
<dbReference type="Gramene" id="KVI09958">
    <property type="protein sequence ID" value="KVI09958"/>
    <property type="gene ID" value="Ccrd_011684"/>
</dbReference>
<dbReference type="InterPro" id="IPR000719">
    <property type="entry name" value="Prot_kinase_dom"/>
</dbReference>
<evidence type="ECO:0000256" key="7">
    <source>
        <dbReference type="ARBA" id="ARBA00046288"/>
    </source>
</evidence>
<feature type="domain" description="Protein kinase" evidence="9">
    <location>
        <begin position="246"/>
        <end position="363"/>
    </location>
</feature>
<comment type="subcellular location">
    <subcellularLocation>
        <location evidence="7">Endomembrane system</location>
        <topology evidence="7">Single-pass type I membrane protein</topology>
    </subcellularLocation>
</comment>
<dbReference type="Pfam" id="PF00560">
    <property type="entry name" value="LRR_1"/>
    <property type="match status" value="2"/>
</dbReference>
<dbReference type="Pfam" id="PF07714">
    <property type="entry name" value="PK_Tyr_Ser-Thr"/>
    <property type="match status" value="1"/>
</dbReference>
<keyword evidence="11" id="KW-1185">Reference proteome</keyword>
<evidence type="ECO:0000256" key="2">
    <source>
        <dbReference type="ARBA" id="ARBA00022692"/>
    </source>
</evidence>
<keyword evidence="4" id="KW-0677">Repeat</keyword>
<proteinExistence type="predicted"/>
<keyword evidence="1" id="KW-0433">Leucine-rich repeat</keyword>
<feature type="compositionally biased region" description="Pro residues" evidence="8">
    <location>
        <begin position="213"/>
        <end position="224"/>
    </location>
</feature>
<evidence type="ECO:0000256" key="6">
    <source>
        <dbReference type="ARBA" id="ARBA00023136"/>
    </source>
</evidence>
<dbReference type="SUPFAM" id="SSF56112">
    <property type="entry name" value="Protein kinase-like (PK-like)"/>
    <property type="match status" value="1"/>
</dbReference>
<dbReference type="SUPFAM" id="SSF52058">
    <property type="entry name" value="L domain-like"/>
    <property type="match status" value="1"/>
</dbReference>
<dbReference type="GO" id="GO:0005524">
    <property type="term" value="F:ATP binding"/>
    <property type="evidence" value="ECO:0007669"/>
    <property type="project" value="InterPro"/>
</dbReference>
<dbReference type="GO" id="GO:0012505">
    <property type="term" value="C:endomembrane system"/>
    <property type="evidence" value="ECO:0007669"/>
    <property type="project" value="UniProtKB-SubCell"/>
</dbReference>
<dbReference type="EMBL" id="LEKV01001036">
    <property type="protein sequence ID" value="KVI09958.1"/>
    <property type="molecule type" value="Genomic_DNA"/>
</dbReference>
<gene>
    <name evidence="10" type="ORF">Ccrd_011684</name>
</gene>
<dbReference type="GO" id="GO:0004672">
    <property type="term" value="F:protein kinase activity"/>
    <property type="evidence" value="ECO:0007669"/>
    <property type="project" value="InterPro"/>
</dbReference>
<feature type="region of interest" description="Disordered" evidence="8">
    <location>
        <begin position="213"/>
        <end position="233"/>
    </location>
</feature>
<keyword evidence="3" id="KW-0732">Signal</keyword>
<evidence type="ECO:0000256" key="1">
    <source>
        <dbReference type="ARBA" id="ARBA00022614"/>
    </source>
</evidence>
<evidence type="ECO:0000259" key="9">
    <source>
        <dbReference type="PROSITE" id="PS50011"/>
    </source>
</evidence>
<sequence length="363" mass="40036">MRYGSLERENTPYSSSLTALLYYSESTQLVDRRFRESLIVRGGCVVVEFLFDSSTLIFSADKIPKGFTFVNLRNMCLGGTLAPDLGNLAHLKSIILRNNSFHGTIPKKIGQMKKLKVLDLGYNNFGGPLPSDLRNSQLPKILSLDNNELLDSISPEVQQLTLLPEAEQRSYRNRREMTGNIAQTGVESHRKLLVTVDDNISVPPVTVLLPPPLPSPPPISPSPSPSKFSPTGVPKLKRSELEAACEDFSNVIGSTSFGTIYKGTLSSGVEIAVASVAAPSAKDWSKHLESLFRKRIDMLSKVNHKNFVNLLGYCEEDMPFTRMIAFEYAPNGTLFEHLHSDTRSRAFGLGNEDENCNGDGILS</sequence>
<dbReference type="PANTHER" id="PTHR46084:SF4">
    <property type="entry name" value="PROTEIN KINASE DOMAIN-CONTAINING PROTEIN"/>
    <property type="match status" value="1"/>
</dbReference>
<evidence type="ECO:0000313" key="11">
    <source>
        <dbReference type="Proteomes" id="UP000243975"/>
    </source>
</evidence>